<evidence type="ECO:0000259" key="1">
    <source>
        <dbReference type="Pfam" id="PF02374"/>
    </source>
</evidence>
<dbReference type="AlphaFoldDB" id="A0AAU8DVY9"/>
<reference evidence="2" key="1">
    <citation type="submission" date="2024-05" db="EMBL/GenBank/DDBJ databases">
        <authorList>
            <person name="Cai S.Y."/>
            <person name="Jin L.M."/>
            <person name="Li H.R."/>
        </authorList>
    </citation>
    <scope>NUCLEOTIDE SEQUENCE</scope>
    <source>
        <strain evidence="2">A5-74</strain>
    </source>
</reference>
<dbReference type="GO" id="GO:0005524">
    <property type="term" value="F:ATP binding"/>
    <property type="evidence" value="ECO:0007669"/>
    <property type="project" value="InterPro"/>
</dbReference>
<proteinExistence type="predicted"/>
<gene>
    <name evidence="2" type="ORF">ABLG96_04430</name>
</gene>
<dbReference type="InterPro" id="IPR025723">
    <property type="entry name" value="ArsA/GET3_ATPase-like"/>
</dbReference>
<dbReference type="SUPFAM" id="SSF52540">
    <property type="entry name" value="P-loop containing nucleoside triphosphate hydrolases"/>
    <property type="match status" value="1"/>
</dbReference>
<dbReference type="EMBL" id="CP159218">
    <property type="protein sequence ID" value="XCG65776.1"/>
    <property type="molecule type" value="Genomic_DNA"/>
</dbReference>
<name>A0AAU8DVY9_9ACTN</name>
<dbReference type="Gene3D" id="3.40.50.300">
    <property type="entry name" value="P-loop containing nucleotide triphosphate hydrolases"/>
    <property type="match status" value="1"/>
</dbReference>
<sequence>MVRPSGWSTASGRARLHVVTGKGGTGKTTVAAALALSLAAEGRRVLLIEVEERQGLAQLFDLPPLPYEETRIAVTSGGGEVRALAVDVEAALLEYFQLFYNLGMAGRALRKLGAVEFATTLAPGLRDVLLTGKAKETVTRSRSDGSRIYDAVVMDAPPTGRVVSFLGVTVAMADLAQRGPIRNQAESVAALLHSPNTVVHLVTLLEEMPVTETVEAIADLRAAGLPVGSVIINSVTDPLLPDTVVDDAAADRLDPGRIRASLAAAGIAVDEAVATGLADEGGQHARRLITEYDLEAELAATGAPMMNLPRLVDGIDLGGLYELSSMLTGQGVRRQDRDPASGAGA</sequence>
<accession>A0AAU8DVY9</accession>
<dbReference type="InterPro" id="IPR016300">
    <property type="entry name" value="ATPase_ArsA/GET3"/>
</dbReference>
<dbReference type="PANTHER" id="PTHR10803:SF31">
    <property type="entry name" value="ATPASE RV3679-RELATED"/>
    <property type="match status" value="1"/>
</dbReference>
<evidence type="ECO:0000313" key="2">
    <source>
        <dbReference type="EMBL" id="XCG65776.1"/>
    </source>
</evidence>
<dbReference type="Pfam" id="PF02374">
    <property type="entry name" value="ArsA_ATPase"/>
    <property type="match status" value="1"/>
</dbReference>
<dbReference type="InterPro" id="IPR027417">
    <property type="entry name" value="P-loop_NTPase"/>
</dbReference>
<dbReference type="PANTHER" id="PTHR10803">
    <property type="entry name" value="ARSENICAL PUMP-DRIVING ATPASE ARSENITE-TRANSLOCATING ATPASE"/>
    <property type="match status" value="1"/>
</dbReference>
<organism evidence="2">
    <name type="scientific">Nakamurella sp. A5-74</name>
    <dbReference type="NCBI Taxonomy" id="3158264"/>
    <lineage>
        <taxon>Bacteria</taxon>
        <taxon>Bacillati</taxon>
        <taxon>Actinomycetota</taxon>
        <taxon>Actinomycetes</taxon>
        <taxon>Nakamurellales</taxon>
        <taxon>Nakamurellaceae</taxon>
        <taxon>Nakamurella</taxon>
    </lineage>
</organism>
<protein>
    <submittedName>
        <fullName evidence="2">ArsA-related P-loop ATPase</fullName>
    </submittedName>
</protein>
<dbReference type="RefSeq" id="WP_353651380.1">
    <property type="nucleotide sequence ID" value="NZ_CP159218.1"/>
</dbReference>
<dbReference type="GO" id="GO:0016887">
    <property type="term" value="F:ATP hydrolysis activity"/>
    <property type="evidence" value="ECO:0007669"/>
    <property type="project" value="InterPro"/>
</dbReference>
<feature type="domain" description="ArsA/GET3 Anion-transporting ATPase-like" evidence="1">
    <location>
        <begin position="17"/>
        <end position="174"/>
    </location>
</feature>